<dbReference type="GO" id="GO:0140374">
    <property type="term" value="P:antiviral innate immune response"/>
    <property type="evidence" value="ECO:0007669"/>
    <property type="project" value="TreeGrafter"/>
</dbReference>
<gene>
    <name evidence="3" type="ORF">LSH36_29g03046</name>
</gene>
<evidence type="ECO:0000313" key="4">
    <source>
        <dbReference type="Proteomes" id="UP001208570"/>
    </source>
</evidence>
<dbReference type="Gene3D" id="3.40.50.300">
    <property type="entry name" value="P-loop containing nucleotide triphosphate hydrolases"/>
    <property type="match status" value="2"/>
</dbReference>
<dbReference type="GO" id="GO:0002753">
    <property type="term" value="P:cytoplasmic pattern recognition receptor signaling pathway"/>
    <property type="evidence" value="ECO:0007669"/>
    <property type="project" value="TreeGrafter"/>
</dbReference>
<dbReference type="Pfam" id="PF00271">
    <property type="entry name" value="Helicase_C"/>
    <property type="match status" value="1"/>
</dbReference>
<feature type="domain" description="Helicase C-terminal" evidence="1">
    <location>
        <begin position="31"/>
        <end position="200"/>
    </location>
</feature>
<dbReference type="PROSITE" id="PS51194">
    <property type="entry name" value="HELICASE_CTER"/>
    <property type="match status" value="1"/>
</dbReference>
<keyword evidence="4" id="KW-1185">Reference proteome</keyword>
<dbReference type="PANTHER" id="PTHR14074:SF16">
    <property type="entry name" value="ANTIVIRAL INNATE IMMUNE RESPONSE RECEPTOR RIG-I"/>
    <property type="match status" value="1"/>
</dbReference>
<evidence type="ECO:0008006" key="5">
    <source>
        <dbReference type="Google" id="ProtNLM"/>
    </source>
</evidence>
<proteinExistence type="predicted"/>
<dbReference type="GO" id="GO:0003727">
    <property type="term" value="F:single-stranded RNA binding"/>
    <property type="evidence" value="ECO:0007669"/>
    <property type="project" value="TreeGrafter"/>
</dbReference>
<dbReference type="Proteomes" id="UP001208570">
    <property type="component" value="Unassembled WGS sequence"/>
</dbReference>
<dbReference type="GO" id="GO:0005737">
    <property type="term" value="C:cytoplasm"/>
    <property type="evidence" value="ECO:0007669"/>
    <property type="project" value="TreeGrafter"/>
</dbReference>
<dbReference type="AlphaFoldDB" id="A0AAD9NHG8"/>
<sequence>MLTYFCKLTIFPEKLDELTRVSKDPRYDNPKLGKLAKLIVDKYKTKPDMRAIIFCKTREMTMALQEWIKETPELVILNPNRLVGANAPAEKGGMTQHKQEDVLAYFKGGIHKVIIATSVAEEGLDVSKCNLVIRYEYVTNEIAMVQARGRGRAEDSDYIVMGDHRRGAIQKEELNKIRECMMNKAILTVKQMPHEKRENEIVKIQKEAIIERKMNEVGKRLKAKSRPRESPDIWELRCEKCDEIGCLATDIRVFNNTHHMVLDDAFVDRVVIERHPNPKNIDDMVMTDKIFCKKCHTSWGIRVIFKGVKFCLIKISSFVIINVIRHSRDTYKKWKNAPFYVNDLTAEEMRDYSKNLTTREH</sequence>
<dbReference type="GO" id="GO:0008270">
    <property type="term" value="F:zinc ion binding"/>
    <property type="evidence" value="ECO:0007669"/>
    <property type="project" value="TreeGrafter"/>
</dbReference>
<dbReference type="GO" id="GO:0003725">
    <property type="term" value="F:double-stranded RNA binding"/>
    <property type="evidence" value="ECO:0007669"/>
    <property type="project" value="TreeGrafter"/>
</dbReference>
<dbReference type="InterPro" id="IPR001650">
    <property type="entry name" value="Helicase_C-like"/>
</dbReference>
<accession>A0AAD9NHG8</accession>
<protein>
    <recommendedName>
        <fullName evidence="5">RNA helicase</fullName>
    </recommendedName>
</protein>
<reference evidence="3" key="1">
    <citation type="journal article" date="2023" name="Mol. Biol. Evol.">
        <title>Third-Generation Sequencing Reveals the Adaptive Role of the Epigenome in Three Deep-Sea Polychaetes.</title>
        <authorList>
            <person name="Perez M."/>
            <person name="Aroh O."/>
            <person name="Sun Y."/>
            <person name="Lan Y."/>
            <person name="Juniper S.K."/>
            <person name="Young C.R."/>
            <person name="Angers B."/>
            <person name="Qian P.Y."/>
        </authorList>
    </citation>
    <scope>NUCLEOTIDE SEQUENCE</scope>
    <source>
        <strain evidence="3">P08H-3</strain>
    </source>
</reference>
<comment type="caution">
    <text evidence="3">The sequence shown here is derived from an EMBL/GenBank/DDBJ whole genome shotgun (WGS) entry which is preliminary data.</text>
</comment>
<dbReference type="SUPFAM" id="SSF52540">
    <property type="entry name" value="P-loop containing nucleoside triphosphate hydrolases"/>
    <property type="match status" value="1"/>
</dbReference>
<dbReference type="InterPro" id="IPR027417">
    <property type="entry name" value="P-loop_NTPase"/>
</dbReference>
<dbReference type="Gene3D" id="2.170.150.30">
    <property type="entry name" value="RIG-I-like receptor, C-terminal regulatory domain"/>
    <property type="match status" value="1"/>
</dbReference>
<name>A0AAD9NHG8_9ANNE</name>
<dbReference type="InterPro" id="IPR038557">
    <property type="entry name" value="RLR_C_sf"/>
</dbReference>
<dbReference type="EMBL" id="JAODUP010000029">
    <property type="protein sequence ID" value="KAK2167334.1"/>
    <property type="molecule type" value="Genomic_DNA"/>
</dbReference>
<evidence type="ECO:0000259" key="1">
    <source>
        <dbReference type="PROSITE" id="PS51194"/>
    </source>
</evidence>
<feature type="domain" description="RLR CTR" evidence="2">
    <location>
        <begin position="224"/>
        <end position="351"/>
    </location>
</feature>
<evidence type="ECO:0000313" key="3">
    <source>
        <dbReference type="EMBL" id="KAK2167334.1"/>
    </source>
</evidence>
<dbReference type="InterPro" id="IPR051363">
    <property type="entry name" value="RLR_Helicase"/>
</dbReference>
<dbReference type="Pfam" id="PF11648">
    <property type="entry name" value="RIG-I_C-RD"/>
    <property type="match status" value="1"/>
</dbReference>
<dbReference type="SMART" id="SM00490">
    <property type="entry name" value="HELICc"/>
    <property type="match status" value="1"/>
</dbReference>
<dbReference type="PANTHER" id="PTHR14074">
    <property type="entry name" value="HELICASE WITH DEATH DOMAIN-RELATED"/>
    <property type="match status" value="1"/>
</dbReference>
<evidence type="ECO:0000259" key="2">
    <source>
        <dbReference type="PROSITE" id="PS51789"/>
    </source>
</evidence>
<dbReference type="PROSITE" id="PS51789">
    <property type="entry name" value="RLR_CTR"/>
    <property type="match status" value="1"/>
</dbReference>
<dbReference type="InterPro" id="IPR021673">
    <property type="entry name" value="RLR_CTR"/>
</dbReference>
<organism evidence="3 4">
    <name type="scientific">Paralvinella palmiformis</name>
    <dbReference type="NCBI Taxonomy" id="53620"/>
    <lineage>
        <taxon>Eukaryota</taxon>
        <taxon>Metazoa</taxon>
        <taxon>Spiralia</taxon>
        <taxon>Lophotrochozoa</taxon>
        <taxon>Annelida</taxon>
        <taxon>Polychaeta</taxon>
        <taxon>Sedentaria</taxon>
        <taxon>Canalipalpata</taxon>
        <taxon>Terebellida</taxon>
        <taxon>Terebelliformia</taxon>
        <taxon>Alvinellidae</taxon>
        <taxon>Paralvinella</taxon>
    </lineage>
</organism>